<dbReference type="EMBL" id="HACG01024341">
    <property type="protein sequence ID" value="CEK71206.1"/>
    <property type="molecule type" value="Transcribed_RNA"/>
</dbReference>
<dbReference type="AlphaFoldDB" id="A0A0B6ZTM8"/>
<evidence type="ECO:0000313" key="1">
    <source>
        <dbReference type="EMBL" id="CEK71206.1"/>
    </source>
</evidence>
<organism evidence="1">
    <name type="scientific">Arion vulgaris</name>
    <dbReference type="NCBI Taxonomy" id="1028688"/>
    <lineage>
        <taxon>Eukaryota</taxon>
        <taxon>Metazoa</taxon>
        <taxon>Spiralia</taxon>
        <taxon>Lophotrochozoa</taxon>
        <taxon>Mollusca</taxon>
        <taxon>Gastropoda</taxon>
        <taxon>Heterobranchia</taxon>
        <taxon>Euthyneura</taxon>
        <taxon>Panpulmonata</taxon>
        <taxon>Eupulmonata</taxon>
        <taxon>Stylommatophora</taxon>
        <taxon>Helicina</taxon>
        <taxon>Arionoidea</taxon>
        <taxon>Arionidae</taxon>
        <taxon>Arion</taxon>
    </lineage>
</organism>
<proteinExistence type="predicted"/>
<sequence length="64" mass="7387">MSLSATSSTAFQINFVVCFPVVACNMHSSSLTFLMTYQICTHAALYLDRRDNMKRDFVIPKYYH</sequence>
<reference evidence="1" key="1">
    <citation type="submission" date="2014-12" db="EMBL/GenBank/DDBJ databases">
        <title>Insight into the proteome of Arion vulgaris.</title>
        <authorList>
            <person name="Aradska J."/>
            <person name="Bulat T."/>
            <person name="Smidak R."/>
            <person name="Sarate P."/>
            <person name="Gangsoo J."/>
            <person name="Sialana F."/>
            <person name="Bilban M."/>
            <person name="Lubec G."/>
        </authorList>
    </citation>
    <scope>NUCLEOTIDE SEQUENCE</scope>
    <source>
        <tissue evidence="1">Skin</tissue>
    </source>
</reference>
<protein>
    <submittedName>
        <fullName evidence="1">Uncharacterized protein</fullName>
    </submittedName>
</protein>
<name>A0A0B6ZTM8_9EUPU</name>
<accession>A0A0B6ZTM8</accession>
<gene>
    <name evidence="1" type="primary">ORF77358</name>
</gene>